<dbReference type="PANTHER" id="PTHR30272">
    <property type="entry name" value="3-HYDROXYACYL-[ACYL-CARRIER-PROTEIN] DEHYDRATASE"/>
    <property type="match status" value="1"/>
</dbReference>
<name>A0A317DX29_9PROT</name>
<dbReference type="Pfam" id="PF07977">
    <property type="entry name" value="FabA"/>
    <property type="match status" value="1"/>
</dbReference>
<dbReference type="OrthoDB" id="9812462at2"/>
<dbReference type="InterPro" id="IPR013114">
    <property type="entry name" value="FabA_FabZ"/>
</dbReference>
<dbReference type="EMBL" id="QGLF01000005">
    <property type="protein sequence ID" value="PWR18914.1"/>
    <property type="molecule type" value="Genomic_DNA"/>
</dbReference>
<comment type="caution">
    <text evidence="2">The sequence shown here is derived from an EMBL/GenBank/DDBJ whole genome shotgun (WGS) entry which is preliminary data.</text>
</comment>
<dbReference type="RefSeq" id="WP_109922600.1">
    <property type="nucleotide sequence ID" value="NZ_QGLF01000005.1"/>
</dbReference>
<sequence length="153" mass="16890">MRLEYFQLVDRIETMDAAAGTIVCRATVPTESTVFEGHFPGHPLMPGVLLLECMAQTGGHLILARNDYEKMAFLAQADRAKFRSFIVPGDSLDVHSRLTHEGSGYAVCEARILKAGKAVAEAEIRYRVVPFPSPELRDKMLEFVRSVGHTGIA</sequence>
<dbReference type="InterPro" id="IPR029069">
    <property type="entry name" value="HotDog_dom_sf"/>
</dbReference>
<dbReference type="Gene3D" id="3.10.129.10">
    <property type="entry name" value="Hotdog Thioesterase"/>
    <property type="match status" value="1"/>
</dbReference>
<protein>
    <submittedName>
        <fullName evidence="2">Beta-hydroxyacyl-ACP dehydratase</fullName>
    </submittedName>
</protein>
<dbReference type="SUPFAM" id="SSF54637">
    <property type="entry name" value="Thioesterase/thiol ester dehydrase-isomerase"/>
    <property type="match status" value="1"/>
</dbReference>
<proteinExistence type="predicted"/>
<dbReference type="Proteomes" id="UP000246077">
    <property type="component" value="Unassembled WGS sequence"/>
</dbReference>
<evidence type="ECO:0000313" key="2">
    <source>
        <dbReference type="EMBL" id="PWR18914.1"/>
    </source>
</evidence>
<gene>
    <name evidence="2" type="ORF">DKG75_18245</name>
</gene>
<reference evidence="3" key="1">
    <citation type="submission" date="2018-05" db="EMBL/GenBank/DDBJ databases">
        <title>Zavarzinia sp. HR-AS.</title>
        <authorList>
            <person name="Lee Y."/>
            <person name="Jeon C.O."/>
        </authorList>
    </citation>
    <scope>NUCLEOTIDE SEQUENCE [LARGE SCALE GENOMIC DNA]</scope>
    <source>
        <strain evidence="3">DSM 1231</strain>
    </source>
</reference>
<evidence type="ECO:0000256" key="1">
    <source>
        <dbReference type="ARBA" id="ARBA00023239"/>
    </source>
</evidence>
<accession>A0A317DX29</accession>
<dbReference type="PANTHER" id="PTHR30272:SF1">
    <property type="entry name" value="3-HYDROXYACYL-[ACYL-CARRIER-PROTEIN] DEHYDRATASE"/>
    <property type="match status" value="1"/>
</dbReference>
<keyword evidence="3" id="KW-1185">Reference proteome</keyword>
<dbReference type="AlphaFoldDB" id="A0A317DX29"/>
<evidence type="ECO:0000313" key="3">
    <source>
        <dbReference type="Proteomes" id="UP000246077"/>
    </source>
</evidence>
<dbReference type="CDD" id="cd01288">
    <property type="entry name" value="FabZ"/>
    <property type="match status" value="1"/>
</dbReference>
<keyword evidence="1" id="KW-0456">Lyase</keyword>
<organism evidence="2 3">
    <name type="scientific">Zavarzinia compransoris</name>
    <dbReference type="NCBI Taxonomy" id="1264899"/>
    <lineage>
        <taxon>Bacteria</taxon>
        <taxon>Pseudomonadati</taxon>
        <taxon>Pseudomonadota</taxon>
        <taxon>Alphaproteobacteria</taxon>
        <taxon>Rhodospirillales</taxon>
        <taxon>Zavarziniaceae</taxon>
        <taxon>Zavarzinia</taxon>
    </lineage>
</organism>
<dbReference type="GO" id="GO:0016829">
    <property type="term" value="F:lyase activity"/>
    <property type="evidence" value="ECO:0007669"/>
    <property type="project" value="UniProtKB-KW"/>
</dbReference>